<feature type="transmembrane region" description="Helical" evidence="11">
    <location>
        <begin position="149"/>
        <end position="169"/>
    </location>
</feature>
<proteinExistence type="inferred from homology"/>
<dbReference type="PRINTS" id="PR00783">
    <property type="entry name" value="MINTRINSICP"/>
</dbReference>
<evidence type="ECO:0000256" key="1">
    <source>
        <dbReference type="ARBA" id="ARBA00004141"/>
    </source>
</evidence>
<keyword evidence="6 11" id="KW-1133">Transmembrane helix</keyword>
<dbReference type="InterPro" id="IPR023271">
    <property type="entry name" value="Aquaporin-like"/>
</dbReference>
<dbReference type="Pfam" id="PF00230">
    <property type="entry name" value="MIP"/>
    <property type="match status" value="1"/>
</dbReference>
<dbReference type="EMBL" id="KB445559">
    <property type="protein sequence ID" value="EMC93876.1"/>
    <property type="molecule type" value="Genomic_DNA"/>
</dbReference>
<dbReference type="HOGENOM" id="CLU_020019_1_4_1"/>
<dbReference type="FunFam" id="1.20.1080.10:FF:000014">
    <property type="entry name" value="Aquaporin 1"/>
    <property type="match status" value="1"/>
</dbReference>
<dbReference type="GO" id="GO:0015250">
    <property type="term" value="F:water channel activity"/>
    <property type="evidence" value="ECO:0007669"/>
    <property type="project" value="TreeGrafter"/>
</dbReference>
<feature type="transmembrane region" description="Helical" evidence="11">
    <location>
        <begin position="87"/>
        <end position="105"/>
    </location>
</feature>
<feature type="region of interest" description="Disordered" evidence="10">
    <location>
        <begin position="267"/>
        <end position="315"/>
    </location>
</feature>
<name>M2MBI8_BAUPA</name>
<comment type="similarity">
    <text evidence="2 9">Belongs to the MIP/aquaporin (TC 1.A.8) family.</text>
</comment>
<comment type="subcellular location">
    <subcellularLocation>
        <location evidence="1">Membrane</location>
        <topology evidence="1">Multi-pass membrane protein</topology>
    </subcellularLocation>
</comment>
<evidence type="ECO:0000256" key="8">
    <source>
        <dbReference type="ARBA" id="ARBA00034651"/>
    </source>
</evidence>
<dbReference type="GeneID" id="19116907"/>
<dbReference type="eggNOG" id="KOG0223">
    <property type="taxonomic scope" value="Eukaryota"/>
</dbReference>
<dbReference type="SUPFAM" id="SSF81338">
    <property type="entry name" value="Aquaporin-like"/>
    <property type="match status" value="1"/>
</dbReference>
<dbReference type="RefSeq" id="XP_007678776.1">
    <property type="nucleotide sequence ID" value="XM_007680586.1"/>
</dbReference>
<evidence type="ECO:0000256" key="9">
    <source>
        <dbReference type="RuleBase" id="RU000477"/>
    </source>
</evidence>
<evidence type="ECO:0000256" key="5">
    <source>
        <dbReference type="ARBA" id="ARBA00022737"/>
    </source>
</evidence>
<dbReference type="KEGG" id="bcom:BAUCODRAFT_74703"/>
<dbReference type="PANTHER" id="PTHR19139">
    <property type="entry name" value="AQUAPORIN TRANSPORTER"/>
    <property type="match status" value="1"/>
</dbReference>
<evidence type="ECO:0000256" key="7">
    <source>
        <dbReference type="ARBA" id="ARBA00023136"/>
    </source>
</evidence>
<dbReference type="GO" id="GO:0005886">
    <property type="term" value="C:plasma membrane"/>
    <property type="evidence" value="ECO:0007669"/>
    <property type="project" value="TreeGrafter"/>
</dbReference>
<evidence type="ECO:0000256" key="6">
    <source>
        <dbReference type="ARBA" id="ARBA00022989"/>
    </source>
</evidence>
<keyword evidence="4 9" id="KW-0812">Transmembrane</keyword>
<feature type="transmembrane region" description="Helical" evidence="11">
    <location>
        <begin position="20"/>
        <end position="40"/>
    </location>
</feature>
<comment type="catalytic activity">
    <reaction evidence="8">
        <text>H2O(in) = H2O(out)</text>
        <dbReference type="Rhea" id="RHEA:29667"/>
        <dbReference type="ChEBI" id="CHEBI:15377"/>
    </reaction>
</comment>
<evidence type="ECO:0000256" key="11">
    <source>
        <dbReference type="SAM" id="Phobius"/>
    </source>
</evidence>
<evidence type="ECO:0000313" key="13">
    <source>
        <dbReference type="Proteomes" id="UP000011761"/>
    </source>
</evidence>
<dbReference type="Proteomes" id="UP000011761">
    <property type="component" value="Unassembled WGS sequence"/>
</dbReference>
<dbReference type="InterPro" id="IPR034294">
    <property type="entry name" value="Aquaporin_transptr"/>
</dbReference>
<dbReference type="STRING" id="717646.M2MBI8"/>
<organism evidence="12 13">
    <name type="scientific">Baudoinia panamericana (strain UAMH 10762)</name>
    <name type="common">Angels' share fungus</name>
    <name type="synonym">Baudoinia compniacensis (strain UAMH 10762)</name>
    <dbReference type="NCBI Taxonomy" id="717646"/>
    <lineage>
        <taxon>Eukaryota</taxon>
        <taxon>Fungi</taxon>
        <taxon>Dikarya</taxon>
        <taxon>Ascomycota</taxon>
        <taxon>Pezizomycotina</taxon>
        <taxon>Dothideomycetes</taxon>
        <taxon>Dothideomycetidae</taxon>
        <taxon>Mycosphaerellales</taxon>
        <taxon>Teratosphaeriaceae</taxon>
        <taxon>Baudoinia</taxon>
    </lineage>
</organism>
<accession>M2MBI8</accession>
<feature type="transmembrane region" description="Helical" evidence="11">
    <location>
        <begin position="221"/>
        <end position="240"/>
    </location>
</feature>
<keyword evidence="3 9" id="KW-0813">Transport</keyword>
<gene>
    <name evidence="12" type="ORF">BAUCODRAFT_74703</name>
</gene>
<dbReference type="InterPro" id="IPR000425">
    <property type="entry name" value="MIP"/>
</dbReference>
<keyword evidence="13" id="KW-1185">Reference proteome</keyword>
<dbReference type="OrthoDB" id="3222at2759"/>
<feature type="compositionally biased region" description="Basic and acidic residues" evidence="10">
    <location>
        <begin position="267"/>
        <end position="306"/>
    </location>
</feature>
<evidence type="ECO:0008006" key="14">
    <source>
        <dbReference type="Google" id="ProtNLM"/>
    </source>
</evidence>
<dbReference type="OMA" id="FWVGPIS"/>
<evidence type="ECO:0000313" key="12">
    <source>
        <dbReference type="EMBL" id="EMC93876.1"/>
    </source>
</evidence>
<dbReference type="PANTHER" id="PTHR19139:SF283">
    <property type="entry name" value="AQUAPORIN"/>
    <property type="match status" value="1"/>
</dbReference>
<keyword evidence="5" id="KW-0677">Repeat</keyword>
<keyword evidence="7 11" id="KW-0472">Membrane</keyword>
<evidence type="ECO:0000256" key="3">
    <source>
        <dbReference type="ARBA" id="ARBA00022448"/>
    </source>
</evidence>
<evidence type="ECO:0000256" key="4">
    <source>
        <dbReference type="ARBA" id="ARBA00022692"/>
    </source>
</evidence>
<feature type="transmembrane region" description="Helical" evidence="11">
    <location>
        <begin position="176"/>
        <end position="196"/>
    </location>
</feature>
<feature type="transmembrane region" description="Helical" evidence="11">
    <location>
        <begin position="110"/>
        <end position="129"/>
    </location>
</feature>
<dbReference type="AlphaFoldDB" id="M2MBI8"/>
<dbReference type="Gene3D" id="1.20.1080.10">
    <property type="entry name" value="Glycerol uptake facilitator protein"/>
    <property type="match status" value="1"/>
</dbReference>
<sequence>MLGYLTPKDPTTQSAFRNHFIAATGEFVGTFMFLLMAFLGHSMAASQAPESGPTDTNSNQTVIFIAMAYGFSLLVTAWTMYRISGGLFNPAVTLGMVLTGTLPWFRGLILFPVQIISGICAAGVASAIIPGSITTVQTTLAPGVSVAQGVFLEMFLTAELVFTVLMLAAEKTKATFIAPIGIGMALFVAEIAGVYYTGGSLNPARSFGPCVAGRSFQHYHWIYWIGPFLGAIISGGYYHFVKFFNYEAANPGQDSSGGTFDANIERQKSAEAERMANGEDYRDNNMDSRMENGDARPGAQRHESDLHPGYNGNRI</sequence>
<evidence type="ECO:0000256" key="2">
    <source>
        <dbReference type="ARBA" id="ARBA00006175"/>
    </source>
</evidence>
<protein>
    <recommendedName>
        <fullName evidence="14">Aquaporin</fullName>
    </recommendedName>
</protein>
<reference evidence="12 13" key="1">
    <citation type="journal article" date="2012" name="PLoS Pathog.">
        <title>Diverse lifestyles and strategies of plant pathogenesis encoded in the genomes of eighteen Dothideomycetes fungi.</title>
        <authorList>
            <person name="Ohm R.A."/>
            <person name="Feau N."/>
            <person name="Henrissat B."/>
            <person name="Schoch C.L."/>
            <person name="Horwitz B.A."/>
            <person name="Barry K.W."/>
            <person name="Condon B.J."/>
            <person name="Copeland A.C."/>
            <person name="Dhillon B."/>
            <person name="Glaser F."/>
            <person name="Hesse C.N."/>
            <person name="Kosti I."/>
            <person name="LaButti K."/>
            <person name="Lindquist E.A."/>
            <person name="Lucas S."/>
            <person name="Salamov A.A."/>
            <person name="Bradshaw R.E."/>
            <person name="Ciuffetti L."/>
            <person name="Hamelin R.C."/>
            <person name="Kema G.H.J."/>
            <person name="Lawrence C."/>
            <person name="Scott J.A."/>
            <person name="Spatafora J.W."/>
            <person name="Turgeon B.G."/>
            <person name="de Wit P.J.G.M."/>
            <person name="Zhong S."/>
            <person name="Goodwin S.B."/>
            <person name="Grigoriev I.V."/>
        </authorList>
    </citation>
    <scope>NUCLEOTIDE SEQUENCE [LARGE SCALE GENOMIC DNA]</scope>
    <source>
        <strain evidence="12 13">UAMH 10762</strain>
    </source>
</reference>
<evidence type="ECO:0000256" key="10">
    <source>
        <dbReference type="SAM" id="MobiDB-lite"/>
    </source>
</evidence>
<feature type="transmembrane region" description="Helical" evidence="11">
    <location>
        <begin position="61"/>
        <end position="81"/>
    </location>
</feature>